<proteinExistence type="predicted"/>
<dbReference type="AlphaFoldDB" id="A0A0F6AF21"/>
<sequence>MLDLTLMKISGGLEIMLNITDCLNHDTAHHYEFQLDHETASVEDIHRHLIKLRAIRISERYQF</sequence>
<evidence type="ECO:0000313" key="1">
    <source>
        <dbReference type="EMBL" id="KKE84391.1"/>
    </source>
</evidence>
<organism evidence="1 2">
    <name type="scientific">Pseudoalteromonas luteoviolacea S4054</name>
    <dbReference type="NCBI Taxonomy" id="1129367"/>
    <lineage>
        <taxon>Bacteria</taxon>
        <taxon>Pseudomonadati</taxon>
        <taxon>Pseudomonadota</taxon>
        <taxon>Gammaproteobacteria</taxon>
        <taxon>Alteromonadales</taxon>
        <taxon>Pseudoalteromonadaceae</taxon>
        <taxon>Pseudoalteromonas</taxon>
    </lineage>
</organism>
<gene>
    <name evidence="1" type="ORF">N479_09115</name>
</gene>
<dbReference type="PATRIC" id="fig|1129367.4.peg.1598"/>
<dbReference type="EMBL" id="AUXW01000137">
    <property type="protein sequence ID" value="KKE84391.1"/>
    <property type="molecule type" value="Genomic_DNA"/>
</dbReference>
<dbReference type="RefSeq" id="WP_046355334.1">
    <property type="nucleotide sequence ID" value="NZ_AUXW01000137.1"/>
</dbReference>
<comment type="caution">
    <text evidence="1">The sequence shown here is derived from an EMBL/GenBank/DDBJ whole genome shotgun (WGS) entry which is preliminary data.</text>
</comment>
<name>A0A0F6AF21_9GAMM</name>
<accession>A0A0F6AF21</accession>
<protein>
    <submittedName>
        <fullName evidence="1">Uncharacterized protein</fullName>
    </submittedName>
</protein>
<dbReference type="Proteomes" id="UP000033434">
    <property type="component" value="Unassembled WGS sequence"/>
</dbReference>
<evidence type="ECO:0000313" key="2">
    <source>
        <dbReference type="Proteomes" id="UP000033434"/>
    </source>
</evidence>
<reference evidence="1 2" key="1">
    <citation type="journal article" date="2015" name="BMC Genomics">
        <title>Genome mining reveals unlocked bioactive potential of marine Gram-negative bacteria.</title>
        <authorList>
            <person name="Machado H."/>
            <person name="Sonnenschein E.C."/>
            <person name="Melchiorsen J."/>
            <person name="Gram L."/>
        </authorList>
    </citation>
    <scope>NUCLEOTIDE SEQUENCE [LARGE SCALE GENOMIC DNA]</scope>
    <source>
        <strain evidence="1 2">S4054</strain>
    </source>
</reference>